<dbReference type="HOGENOM" id="CLU_165173_0_0_1"/>
<sequence length="103" mass="11387">GVTRTMKERVTKPTAMAQGRVAHMIEWQNWGMQTVGAGGIPQSRITTQEREKERRLENDAYSDLSDGEKEARFAAGILQQFAISEATLLAWSSMDGESPRSGS</sequence>
<reference evidence="4" key="1">
    <citation type="journal article" date="2004" name="Nature">
        <title>Genome duplication in the teleost fish Tetraodon nigroviridis reveals the early vertebrate proto-karyotype.</title>
        <authorList>
            <person name="Jaillon O."/>
            <person name="Aury J.-M."/>
            <person name="Brunet F."/>
            <person name="Petit J.-L."/>
            <person name="Stange-Thomann N."/>
            <person name="Mauceli E."/>
            <person name="Bouneau L."/>
            <person name="Fischer C."/>
            <person name="Ozouf-Costaz C."/>
            <person name="Bernot A."/>
            <person name="Nicaud S."/>
            <person name="Jaffe D."/>
            <person name="Fisher S."/>
            <person name="Lutfalla G."/>
            <person name="Dossat C."/>
            <person name="Segurens B."/>
            <person name="Dasilva C."/>
            <person name="Salanoubat M."/>
            <person name="Levy M."/>
            <person name="Boudet N."/>
            <person name="Castellano S."/>
            <person name="Anthouard V."/>
            <person name="Jubin C."/>
            <person name="Castelli V."/>
            <person name="Katinka M."/>
            <person name="Vacherie B."/>
            <person name="Biemont C."/>
            <person name="Skalli Z."/>
            <person name="Cattolico L."/>
            <person name="Poulain J."/>
            <person name="De Berardinis V."/>
            <person name="Cruaud C."/>
            <person name="Duprat S."/>
            <person name="Brottier P."/>
            <person name="Coutanceau J.-P."/>
            <person name="Gouzy J."/>
            <person name="Parra G."/>
            <person name="Lardier G."/>
            <person name="Chapple C."/>
            <person name="McKernan K.J."/>
            <person name="McEwan P."/>
            <person name="Bosak S."/>
            <person name="Kellis M."/>
            <person name="Volff J.-N."/>
            <person name="Guigo R."/>
            <person name="Zody M.C."/>
            <person name="Mesirov J."/>
            <person name="Lindblad-Toh K."/>
            <person name="Birren B."/>
            <person name="Nusbaum C."/>
            <person name="Kahn D."/>
            <person name="Robinson-Rechavi M."/>
            <person name="Laudet V."/>
            <person name="Schachter V."/>
            <person name="Quetier F."/>
            <person name="Saurin W."/>
            <person name="Scarpelli C."/>
            <person name="Wincker P."/>
            <person name="Lander E.S."/>
            <person name="Weissenbach J."/>
            <person name="Roest Crollius H."/>
        </authorList>
    </citation>
    <scope>NUCLEOTIDE SEQUENCE [LARGE SCALE GENOMIC DNA]</scope>
</reference>
<dbReference type="AlphaFoldDB" id="H3CRI7"/>
<feature type="compositionally biased region" description="Basic and acidic residues" evidence="2">
    <location>
        <begin position="47"/>
        <end position="58"/>
    </location>
</feature>
<evidence type="ECO:0000313" key="3">
    <source>
        <dbReference type="Ensembl" id="ENSTNIP00000010871.1"/>
    </source>
</evidence>
<protein>
    <recommendedName>
        <fullName evidence="5">Family with sequence similarity 131 member Ba</fullName>
    </recommendedName>
</protein>
<evidence type="ECO:0008006" key="5">
    <source>
        <dbReference type="Google" id="ProtNLM"/>
    </source>
</evidence>
<feature type="region of interest" description="Disordered" evidence="2">
    <location>
        <begin position="36"/>
        <end position="64"/>
    </location>
</feature>
<evidence type="ECO:0000256" key="1">
    <source>
        <dbReference type="ARBA" id="ARBA00010635"/>
    </source>
</evidence>
<dbReference type="Ensembl" id="ENSTNIT00000011053.1">
    <property type="protein sequence ID" value="ENSTNIP00000010871.1"/>
    <property type="gene ID" value="ENSTNIG00000008049.1"/>
</dbReference>
<reference evidence="3" key="2">
    <citation type="submission" date="2025-08" db="UniProtKB">
        <authorList>
            <consortium name="Ensembl"/>
        </authorList>
    </citation>
    <scope>IDENTIFICATION</scope>
</reference>
<evidence type="ECO:0000313" key="4">
    <source>
        <dbReference type="Proteomes" id="UP000007303"/>
    </source>
</evidence>
<keyword evidence="4" id="KW-1185">Reference proteome</keyword>
<evidence type="ECO:0000256" key="2">
    <source>
        <dbReference type="SAM" id="MobiDB-lite"/>
    </source>
</evidence>
<dbReference type="PANTHER" id="PTHR15736">
    <property type="entry name" value="PROTEIN FAM131B-RELATED"/>
    <property type="match status" value="1"/>
</dbReference>
<dbReference type="PANTHER" id="PTHR15736:SF9">
    <property type="entry name" value="PROTEIN FAM131B"/>
    <property type="match status" value="1"/>
</dbReference>
<dbReference type="GeneTree" id="ENSGT00950000183106"/>
<dbReference type="Pfam" id="PF15010">
    <property type="entry name" value="FAM131"/>
    <property type="match status" value="1"/>
</dbReference>
<comment type="similarity">
    <text evidence="1">Belongs to the FAM131 family.</text>
</comment>
<accession>H3CRI7</accession>
<dbReference type="InParanoid" id="H3CRI7"/>
<organism evidence="3 4">
    <name type="scientific">Tetraodon nigroviridis</name>
    <name type="common">Spotted green pufferfish</name>
    <name type="synonym">Chelonodon nigroviridis</name>
    <dbReference type="NCBI Taxonomy" id="99883"/>
    <lineage>
        <taxon>Eukaryota</taxon>
        <taxon>Metazoa</taxon>
        <taxon>Chordata</taxon>
        <taxon>Craniata</taxon>
        <taxon>Vertebrata</taxon>
        <taxon>Euteleostomi</taxon>
        <taxon>Actinopterygii</taxon>
        <taxon>Neopterygii</taxon>
        <taxon>Teleostei</taxon>
        <taxon>Neoteleostei</taxon>
        <taxon>Acanthomorphata</taxon>
        <taxon>Eupercaria</taxon>
        <taxon>Tetraodontiformes</taxon>
        <taxon>Tetradontoidea</taxon>
        <taxon>Tetraodontidae</taxon>
        <taxon>Tetraodon</taxon>
    </lineage>
</organism>
<dbReference type="InterPro" id="IPR026782">
    <property type="entry name" value="FAM131"/>
</dbReference>
<dbReference type="STRING" id="99883.ENSTNIP00000010871"/>
<name>H3CRI7_TETNG</name>
<dbReference type="Proteomes" id="UP000007303">
    <property type="component" value="Unassembled WGS sequence"/>
</dbReference>
<reference evidence="3" key="3">
    <citation type="submission" date="2025-09" db="UniProtKB">
        <authorList>
            <consortium name="Ensembl"/>
        </authorList>
    </citation>
    <scope>IDENTIFICATION</scope>
</reference>
<proteinExistence type="inferred from homology"/>